<accession>A0ABD2NXJ0</accession>
<organism evidence="1 2">
    <name type="scientific">Cryptolaemus montrouzieri</name>
    <dbReference type="NCBI Taxonomy" id="559131"/>
    <lineage>
        <taxon>Eukaryota</taxon>
        <taxon>Metazoa</taxon>
        <taxon>Ecdysozoa</taxon>
        <taxon>Arthropoda</taxon>
        <taxon>Hexapoda</taxon>
        <taxon>Insecta</taxon>
        <taxon>Pterygota</taxon>
        <taxon>Neoptera</taxon>
        <taxon>Endopterygota</taxon>
        <taxon>Coleoptera</taxon>
        <taxon>Polyphaga</taxon>
        <taxon>Cucujiformia</taxon>
        <taxon>Coccinelloidea</taxon>
        <taxon>Coccinellidae</taxon>
        <taxon>Scymninae</taxon>
        <taxon>Scymnini</taxon>
        <taxon>Cryptolaemus</taxon>
    </lineage>
</organism>
<reference evidence="1 2" key="1">
    <citation type="journal article" date="2021" name="BMC Biol.">
        <title>Horizontally acquired antibacterial genes associated with adaptive radiation of ladybird beetles.</title>
        <authorList>
            <person name="Li H.S."/>
            <person name="Tang X.F."/>
            <person name="Huang Y.H."/>
            <person name="Xu Z.Y."/>
            <person name="Chen M.L."/>
            <person name="Du X.Y."/>
            <person name="Qiu B.Y."/>
            <person name="Chen P.T."/>
            <person name="Zhang W."/>
            <person name="Slipinski A."/>
            <person name="Escalona H.E."/>
            <person name="Waterhouse R.M."/>
            <person name="Zwick A."/>
            <person name="Pang H."/>
        </authorList>
    </citation>
    <scope>NUCLEOTIDE SEQUENCE [LARGE SCALE GENOMIC DNA]</scope>
    <source>
        <strain evidence="1">SYSU2018</strain>
    </source>
</reference>
<dbReference type="AlphaFoldDB" id="A0ABD2NXJ0"/>
<feature type="non-terminal residue" evidence="1">
    <location>
        <position position="1"/>
    </location>
</feature>
<protein>
    <submittedName>
        <fullName evidence="1">Uncharacterized protein</fullName>
    </submittedName>
</protein>
<feature type="non-terminal residue" evidence="1">
    <location>
        <position position="73"/>
    </location>
</feature>
<evidence type="ECO:0000313" key="2">
    <source>
        <dbReference type="Proteomes" id="UP001516400"/>
    </source>
</evidence>
<dbReference type="Proteomes" id="UP001516400">
    <property type="component" value="Unassembled WGS sequence"/>
</dbReference>
<sequence length="73" mass="8402">RISFDATILIEIIIKEHNKTDGSENKKNIETYIRNNYSKTTQKCNVKSAEINKGAHLISYLTDINFRKTTSIL</sequence>
<name>A0ABD2NXJ0_9CUCU</name>
<keyword evidence="2" id="KW-1185">Reference proteome</keyword>
<proteinExistence type="predicted"/>
<evidence type="ECO:0000313" key="1">
    <source>
        <dbReference type="EMBL" id="KAL3283119.1"/>
    </source>
</evidence>
<gene>
    <name evidence="1" type="ORF">HHI36_006275</name>
</gene>
<comment type="caution">
    <text evidence="1">The sequence shown here is derived from an EMBL/GenBank/DDBJ whole genome shotgun (WGS) entry which is preliminary data.</text>
</comment>
<dbReference type="EMBL" id="JABFTP020000144">
    <property type="protein sequence ID" value="KAL3283119.1"/>
    <property type="molecule type" value="Genomic_DNA"/>
</dbReference>